<organism evidence="9 10">
    <name type="scientific">Clostridium luticellarii</name>
    <dbReference type="NCBI Taxonomy" id="1691940"/>
    <lineage>
        <taxon>Bacteria</taxon>
        <taxon>Bacillati</taxon>
        <taxon>Bacillota</taxon>
        <taxon>Clostridia</taxon>
        <taxon>Eubacteriales</taxon>
        <taxon>Clostridiaceae</taxon>
        <taxon>Clostridium</taxon>
    </lineage>
</organism>
<accession>A0A2T0B3V4</accession>
<evidence type="ECO:0000313" key="9">
    <source>
        <dbReference type="EMBL" id="PRR78578.1"/>
    </source>
</evidence>
<comment type="caution">
    <text evidence="9">The sequence shown here is derived from an EMBL/GenBank/DDBJ whole genome shotgun (WGS) entry which is preliminary data.</text>
</comment>
<dbReference type="InterPro" id="IPR023408">
    <property type="entry name" value="MscS_beta-dom_sf"/>
</dbReference>
<dbReference type="FunFam" id="2.30.30.60:FF:000001">
    <property type="entry name" value="MscS Mechanosensitive ion channel"/>
    <property type="match status" value="1"/>
</dbReference>
<proteinExistence type="inferred from homology"/>
<comment type="similarity">
    <text evidence="2">Belongs to the MscS (TC 1.A.23) family.</text>
</comment>
<dbReference type="InterPro" id="IPR011066">
    <property type="entry name" value="MscS_channel_C_sf"/>
</dbReference>
<reference evidence="9 10" key="1">
    <citation type="submission" date="2018-03" db="EMBL/GenBank/DDBJ databases">
        <title>Genome sequence of Clostridium luticellarii DSM 29923.</title>
        <authorList>
            <person name="Poehlein A."/>
            <person name="Daniel R."/>
        </authorList>
    </citation>
    <scope>NUCLEOTIDE SEQUENCE [LARGE SCALE GENOMIC DNA]</scope>
    <source>
        <strain evidence="9 10">DSM 29923</strain>
    </source>
</reference>
<keyword evidence="6 7" id="KW-0472">Membrane</keyword>
<dbReference type="SUPFAM" id="SSF82689">
    <property type="entry name" value="Mechanosensitive channel protein MscS (YggB), C-terminal domain"/>
    <property type="match status" value="1"/>
</dbReference>
<evidence type="ECO:0000256" key="5">
    <source>
        <dbReference type="ARBA" id="ARBA00022989"/>
    </source>
</evidence>
<comment type="subcellular location">
    <subcellularLocation>
        <location evidence="1">Cell membrane</location>
        <topology evidence="1">Multi-pass membrane protein</topology>
    </subcellularLocation>
</comment>
<dbReference type="GO" id="GO:0005886">
    <property type="term" value="C:plasma membrane"/>
    <property type="evidence" value="ECO:0007669"/>
    <property type="project" value="UniProtKB-SubCell"/>
</dbReference>
<dbReference type="InterPro" id="IPR011014">
    <property type="entry name" value="MscS_channel_TM-2"/>
</dbReference>
<dbReference type="AlphaFoldDB" id="A0A2T0B3V4"/>
<dbReference type="Gene3D" id="2.30.30.60">
    <property type="match status" value="1"/>
</dbReference>
<dbReference type="OrthoDB" id="9809206at2"/>
<keyword evidence="5 7" id="KW-1133">Transmembrane helix</keyword>
<feature type="transmembrane region" description="Helical" evidence="7">
    <location>
        <begin position="111"/>
        <end position="132"/>
    </location>
</feature>
<evidence type="ECO:0000256" key="4">
    <source>
        <dbReference type="ARBA" id="ARBA00022692"/>
    </source>
</evidence>
<dbReference type="Proteomes" id="UP000237798">
    <property type="component" value="Unassembled WGS sequence"/>
</dbReference>
<dbReference type="PANTHER" id="PTHR30460:SF0">
    <property type="entry name" value="MODERATE CONDUCTANCE MECHANOSENSITIVE CHANNEL YBIO"/>
    <property type="match status" value="1"/>
</dbReference>
<evidence type="ECO:0000256" key="2">
    <source>
        <dbReference type="ARBA" id="ARBA00008017"/>
    </source>
</evidence>
<dbReference type="SUPFAM" id="SSF50182">
    <property type="entry name" value="Sm-like ribonucleoproteins"/>
    <property type="match status" value="1"/>
</dbReference>
<dbReference type="EMBL" id="PVXP01000123">
    <property type="protein sequence ID" value="PRR78578.1"/>
    <property type="molecule type" value="Genomic_DNA"/>
</dbReference>
<name>A0A2T0B3V4_9CLOT</name>
<evidence type="ECO:0000256" key="6">
    <source>
        <dbReference type="ARBA" id="ARBA00023136"/>
    </source>
</evidence>
<gene>
    <name evidence="9" type="primary">ykuT</name>
    <name evidence="9" type="ORF">CLLU_36310</name>
</gene>
<dbReference type="Gene3D" id="3.30.70.100">
    <property type="match status" value="1"/>
</dbReference>
<keyword evidence="4 7" id="KW-0812">Transmembrane</keyword>
<feature type="domain" description="Mechanosensitive ion channel MscS" evidence="8">
    <location>
        <begin position="130"/>
        <end position="195"/>
    </location>
</feature>
<protein>
    <submittedName>
        <fullName evidence="9">Putative MscS family protein YkuT</fullName>
    </submittedName>
</protein>
<keyword evidence="10" id="KW-1185">Reference proteome</keyword>
<dbReference type="PANTHER" id="PTHR30460">
    <property type="entry name" value="MODERATE CONDUCTANCE MECHANOSENSITIVE CHANNEL YBIO"/>
    <property type="match status" value="1"/>
</dbReference>
<evidence type="ECO:0000256" key="1">
    <source>
        <dbReference type="ARBA" id="ARBA00004651"/>
    </source>
</evidence>
<evidence type="ECO:0000256" key="3">
    <source>
        <dbReference type="ARBA" id="ARBA00022475"/>
    </source>
</evidence>
<evidence type="ECO:0000313" key="10">
    <source>
        <dbReference type="Proteomes" id="UP000237798"/>
    </source>
</evidence>
<dbReference type="InterPro" id="IPR010920">
    <property type="entry name" value="LSM_dom_sf"/>
</dbReference>
<dbReference type="Gene3D" id="1.10.287.1260">
    <property type="match status" value="1"/>
</dbReference>
<evidence type="ECO:0000256" key="7">
    <source>
        <dbReference type="SAM" id="Phobius"/>
    </source>
</evidence>
<evidence type="ECO:0000259" key="8">
    <source>
        <dbReference type="Pfam" id="PF00924"/>
    </source>
</evidence>
<dbReference type="SUPFAM" id="SSF82861">
    <property type="entry name" value="Mechanosensitive channel protein MscS (YggB), transmembrane region"/>
    <property type="match status" value="1"/>
</dbReference>
<dbReference type="InterPro" id="IPR045276">
    <property type="entry name" value="YbiO_bact"/>
</dbReference>
<dbReference type="InterPro" id="IPR006685">
    <property type="entry name" value="MscS_channel_2nd"/>
</dbReference>
<sequence>MLSSNAFSFLKIIVEEDAIKIGRISINKESIFNFLEVALKIVVILILMYVIIKLGNRIITKYVSRQKDFRISLDDKKAKTVGAILKSILRYSVYFFGVFTIITVISPKVGATGLTFAGIGGVAIGFGAQNLIKDIINGFFILFEDQFSVGDYVTIDDRDGVVESIELRITKIRDFNGDLHIIPNGLITKVTNHSKGNIRIMVDVEISFQEDINRVIKLLSNLCNKFEEENSSITEGPIVQGVTKIIDDKVTIRIFGRTKPMTQWNMEMKLRREIGEMLKVENIKTPCLSIKLLKEE</sequence>
<dbReference type="Pfam" id="PF00924">
    <property type="entry name" value="MS_channel_2nd"/>
    <property type="match status" value="1"/>
</dbReference>
<keyword evidence="3" id="KW-1003">Cell membrane</keyword>
<dbReference type="GO" id="GO:0008381">
    <property type="term" value="F:mechanosensitive monoatomic ion channel activity"/>
    <property type="evidence" value="ECO:0007669"/>
    <property type="project" value="InterPro"/>
</dbReference>
<feature type="transmembrane region" description="Helical" evidence="7">
    <location>
        <begin position="31"/>
        <end position="52"/>
    </location>
</feature>
<feature type="transmembrane region" description="Helical" evidence="7">
    <location>
        <begin position="88"/>
        <end position="105"/>
    </location>
</feature>
<dbReference type="RefSeq" id="WP_106011156.1">
    <property type="nucleotide sequence ID" value="NZ_JALCPJ010000034.1"/>
</dbReference>